<dbReference type="GO" id="GO:0003676">
    <property type="term" value="F:nucleic acid binding"/>
    <property type="evidence" value="ECO:0007669"/>
    <property type="project" value="InterPro"/>
</dbReference>
<evidence type="ECO:0008006" key="5">
    <source>
        <dbReference type="Google" id="ProtNLM"/>
    </source>
</evidence>
<keyword evidence="2" id="KW-0812">Transmembrane</keyword>
<dbReference type="InterPro" id="IPR036397">
    <property type="entry name" value="RNaseH_sf"/>
</dbReference>
<feature type="compositionally biased region" description="Basic residues" evidence="1">
    <location>
        <begin position="264"/>
        <end position="281"/>
    </location>
</feature>
<keyword evidence="2" id="KW-0472">Membrane</keyword>
<evidence type="ECO:0000313" key="3">
    <source>
        <dbReference type="Proteomes" id="UP000887575"/>
    </source>
</evidence>
<proteinExistence type="predicted"/>
<evidence type="ECO:0000256" key="1">
    <source>
        <dbReference type="SAM" id="MobiDB-lite"/>
    </source>
</evidence>
<organism evidence="3 4">
    <name type="scientific">Mesorhabditis belari</name>
    <dbReference type="NCBI Taxonomy" id="2138241"/>
    <lineage>
        <taxon>Eukaryota</taxon>
        <taxon>Metazoa</taxon>
        <taxon>Ecdysozoa</taxon>
        <taxon>Nematoda</taxon>
        <taxon>Chromadorea</taxon>
        <taxon>Rhabditida</taxon>
        <taxon>Rhabditina</taxon>
        <taxon>Rhabditomorpha</taxon>
        <taxon>Rhabditoidea</taxon>
        <taxon>Rhabditidae</taxon>
        <taxon>Mesorhabditinae</taxon>
        <taxon>Mesorhabditis</taxon>
    </lineage>
</organism>
<dbReference type="Proteomes" id="UP000887575">
    <property type="component" value="Unassembled WGS sequence"/>
</dbReference>
<dbReference type="SUPFAM" id="SSF53098">
    <property type="entry name" value="Ribonuclease H-like"/>
    <property type="match status" value="1"/>
</dbReference>
<accession>A0AAF3F8P7</accession>
<evidence type="ECO:0000256" key="2">
    <source>
        <dbReference type="SAM" id="Phobius"/>
    </source>
</evidence>
<dbReference type="AlphaFoldDB" id="A0AAF3F8P7"/>
<feature type="region of interest" description="Disordered" evidence="1">
    <location>
        <begin position="262"/>
        <end position="283"/>
    </location>
</feature>
<keyword evidence="3" id="KW-1185">Reference proteome</keyword>
<name>A0AAF3F8P7_9BILA</name>
<protein>
    <recommendedName>
        <fullName evidence="5">RNase H type-1 domain-containing protein</fullName>
    </recommendedName>
</protein>
<dbReference type="WBParaSite" id="MBELARI_LOCUS320">
    <property type="protein sequence ID" value="MBELARI_LOCUS320"/>
    <property type="gene ID" value="MBELARI_LOCUS320"/>
</dbReference>
<dbReference type="InterPro" id="IPR012337">
    <property type="entry name" value="RNaseH-like_sf"/>
</dbReference>
<dbReference type="Gene3D" id="3.30.420.10">
    <property type="entry name" value="Ribonuclease H-like superfamily/Ribonuclease H"/>
    <property type="match status" value="1"/>
</dbReference>
<feature type="region of interest" description="Disordered" evidence="1">
    <location>
        <begin position="190"/>
        <end position="211"/>
    </location>
</feature>
<reference evidence="4" key="1">
    <citation type="submission" date="2024-02" db="UniProtKB">
        <authorList>
            <consortium name="WormBaseParasite"/>
        </authorList>
    </citation>
    <scope>IDENTIFICATION</scope>
</reference>
<sequence>MKLVLLRRNARKDFRSLVLFICGKTKIMLEKIVESPLGGESPKWFAEHVENKKENLGSMEVVWEYTGFPFDIVTNKSSPFLAHRFDYGTKKCRKYAENTRRKFGLTGRNEMPHMPEVTTEKAPLARRDAANIPTRYYGRPIDLETVNEEDRAAIESNYWLSTNRNAFYKKYGDKIKLAKASMCTSDSKETFCRSPPTTPNPNANNTCHNSTTTAKVEQESSSLPWWILLIVLAGLTVTWFVVLLVWWKCCFGLSEERKTTRGGKEKRKIFPSRQARKKSKSWAKGTTFTVSSLSGDSSHSTPPAQDRTSETKFVVRNLEDCFSQAISKTLQERAELWEKKKDEKELAERFGFPTKWRSKDCHQQFNKGNIYIYTDGSRANDKTGTTGIGTFYGIGHPLNLGLNIGPTDHAFFGELLAINVALHRLLLWGGFGNRDVILRTDCVNVIIALKNEEDRKLNQLLIDKTSRLAGL</sequence>
<evidence type="ECO:0000313" key="4">
    <source>
        <dbReference type="WBParaSite" id="MBELARI_LOCUS320"/>
    </source>
</evidence>
<feature type="transmembrane region" description="Helical" evidence="2">
    <location>
        <begin position="225"/>
        <end position="247"/>
    </location>
</feature>
<keyword evidence="2" id="KW-1133">Transmembrane helix</keyword>